<keyword evidence="7" id="KW-0547">Nucleotide-binding</keyword>
<dbReference type="EC" id="2.7.13.3" evidence="3"/>
<evidence type="ECO:0000256" key="8">
    <source>
        <dbReference type="ARBA" id="ARBA00022777"/>
    </source>
</evidence>
<dbReference type="Pfam" id="PF06580">
    <property type="entry name" value="His_kinase"/>
    <property type="match status" value="1"/>
</dbReference>
<dbReference type="InterPro" id="IPR003594">
    <property type="entry name" value="HATPase_dom"/>
</dbReference>
<name>A0A9X4KQG9_9BACL</name>
<organism evidence="15 16">
    <name type="scientific">Cohnella ginsengisoli</name>
    <dbReference type="NCBI Taxonomy" id="425004"/>
    <lineage>
        <taxon>Bacteria</taxon>
        <taxon>Bacillati</taxon>
        <taxon>Bacillota</taxon>
        <taxon>Bacilli</taxon>
        <taxon>Bacillales</taxon>
        <taxon>Paenibacillaceae</taxon>
        <taxon>Cohnella</taxon>
    </lineage>
</organism>
<feature type="domain" description="HAMP" evidence="14">
    <location>
        <begin position="340"/>
        <end position="392"/>
    </location>
</feature>
<evidence type="ECO:0000256" key="1">
    <source>
        <dbReference type="ARBA" id="ARBA00000085"/>
    </source>
</evidence>
<comment type="subcellular location">
    <subcellularLocation>
        <location evidence="2">Cell membrane</location>
        <topology evidence="2">Multi-pass membrane protein</topology>
    </subcellularLocation>
</comment>
<feature type="domain" description="Histidine kinase" evidence="13">
    <location>
        <begin position="502"/>
        <end position="607"/>
    </location>
</feature>
<dbReference type="InterPro" id="IPR036890">
    <property type="entry name" value="HATPase_C_sf"/>
</dbReference>
<dbReference type="GO" id="GO:0005524">
    <property type="term" value="F:ATP binding"/>
    <property type="evidence" value="ECO:0007669"/>
    <property type="project" value="UniProtKB-KW"/>
</dbReference>
<gene>
    <name evidence="15" type="ORF">OMP38_28350</name>
</gene>
<feature type="transmembrane region" description="Helical" evidence="12">
    <location>
        <begin position="319"/>
        <end position="343"/>
    </location>
</feature>
<dbReference type="AlphaFoldDB" id="A0A9X4KQG9"/>
<evidence type="ECO:0000256" key="4">
    <source>
        <dbReference type="ARBA" id="ARBA00022475"/>
    </source>
</evidence>
<dbReference type="InterPro" id="IPR003660">
    <property type="entry name" value="HAMP_dom"/>
</dbReference>
<evidence type="ECO:0000259" key="14">
    <source>
        <dbReference type="PROSITE" id="PS50885"/>
    </source>
</evidence>
<dbReference type="SUPFAM" id="SSF55874">
    <property type="entry name" value="ATPase domain of HSP90 chaperone/DNA topoisomerase II/histidine kinase"/>
    <property type="match status" value="1"/>
</dbReference>
<comment type="caution">
    <text evidence="15">The sequence shown here is derived from an EMBL/GenBank/DDBJ whole genome shotgun (WGS) entry which is preliminary data.</text>
</comment>
<evidence type="ECO:0000313" key="16">
    <source>
        <dbReference type="Proteomes" id="UP001153387"/>
    </source>
</evidence>
<dbReference type="Proteomes" id="UP001153387">
    <property type="component" value="Unassembled WGS sequence"/>
</dbReference>
<evidence type="ECO:0000256" key="7">
    <source>
        <dbReference type="ARBA" id="ARBA00022741"/>
    </source>
</evidence>
<evidence type="ECO:0000256" key="9">
    <source>
        <dbReference type="ARBA" id="ARBA00022840"/>
    </source>
</evidence>
<keyword evidence="12" id="KW-1133">Transmembrane helix</keyword>
<evidence type="ECO:0000256" key="10">
    <source>
        <dbReference type="ARBA" id="ARBA00023012"/>
    </source>
</evidence>
<keyword evidence="5" id="KW-0597">Phosphoprotein</keyword>
<dbReference type="CDD" id="cd06225">
    <property type="entry name" value="HAMP"/>
    <property type="match status" value="1"/>
</dbReference>
<protein>
    <recommendedName>
        <fullName evidence="3">histidine kinase</fullName>
        <ecNumber evidence="3">2.7.13.3</ecNumber>
    </recommendedName>
</protein>
<evidence type="ECO:0000256" key="3">
    <source>
        <dbReference type="ARBA" id="ARBA00012438"/>
    </source>
</evidence>
<feature type="transmembrane region" description="Helical" evidence="12">
    <location>
        <begin position="23"/>
        <end position="47"/>
    </location>
</feature>
<reference evidence="15 16" key="1">
    <citation type="submission" date="2022-10" db="EMBL/GenBank/DDBJ databases">
        <title>Comparative genomic analysis of Cohnella hashimotonis sp. nov., isolated from the International Space Station.</title>
        <authorList>
            <person name="Simpson A."/>
            <person name="Venkateswaran K."/>
        </authorList>
    </citation>
    <scope>NUCLEOTIDE SEQUENCE [LARGE SCALE GENOMIC DNA]</scope>
    <source>
        <strain evidence="15 16">DSM 18997</strain>
    </source>
</reference>
<evidence type="ECO:0000256" key="2">
    <source>
        <dbReference type="ARBA" id="ARBA00004651"/>
    </source>
</evidence>
<dbReference type="InterPro" id="IPR050640">
    <property type="entry name" value="Bact_2-comp_sensor_kinase"/>
</dbReference>
<keyword evidence="16" id="KW-1185">Reference proteome</keyword>
<keyword evidence="9" id="KW-0067">ATP-binding</keyword>
<dbReference type="PANTHER" id="PTHR34220:SF7">
    <property type="entry name" value="SENSOR HISTIDINE KINASE YPDA"/>
    <property type="match status" value="1"/>
</dbReference>
<dbReference type="Gene3D" id="3.30.565.10">
    <property type="entry name" value="Histidine kinase-like ATPase, C-terminal domain"/>
    <property type="match status" value="1"/>
</dbReference>
<keyword evidence="4" id="KW-1003">Cell membrane</keyword>
<accession>A0A9X4KQG9</accession>
<keyword evidence="6" id="KW-0808">Transferase</keyword>
<dbReference type="EMBL" id="JAPDHZ010000006">
    <property type="protein sequence ID" value="MDG0794312.1"/>
    <property type="molecule type" value="Genomic_DNA"/>
</dbReference>
<dbReference type="Gene3D" id="6.10.340.10">
    <property type="match status" value="1"/>
</dbReference>
<comment type="catalytic activity">
    <reaction evidence="1">
        <text>ATP + protein L-histidine = ADP + protein N-phospho-L-histidine.</text>
        <dbReference type="EC" id="2.7.13.3"/>
    </reaction>
</comment>
<evidence type="ECO:0000256" key="11">
    <source>
        <dbReference type="ARBA" id="ARBA00023136"/>
    </source>
</evidence>
<dbReference type="PROSITE" id="PS50885">
    <property type="entry name" value="HAMP"/>
    <property type="match status" value="1"/>
</dbReference>
<proteinExistence type="predicted"/>
<dbReference type="RefSeq" id="WP_277568066.1">
    <property type="nucleotide sequence ID" value="NZ_JAPDHZ010000006.1"/>
</dbReference>
<keyword evidence="10" id="KW-0902">Two-component regulatory system</keyword>
<keyword evidence="12" id="KW-0812">Transmembrane</keyword>
<dbReference type="GO" id="GO:0005886">
    <property type="term" value="C:plasma membrane"/>
    <property type="evidence" value="ECO:0007669"/>
    <property type="project" value="UniProtKB-SubCell"/>
</dbReference>
<evidence type="ECO:0000256" key="5">
    <source>
        <dbReference type="ARBA" id="ARBA00022553"/>
    </source>
</evidence>
<dbReference type="InterPro" id="IPR010559">
    <property type="entry name" value="Sig_transdc_His_kin_internal"/>
</dbReference>
<dbReference type="SMART" id="SM00304">
    <property type="entry name" value="HAMP"/>
    <property type="match status" value="1"/>
</dbReference>
<dbReference type="Pfam" id="PF00672">
    <property type="entry name" value="HAMP"/>
    <property type="match status" value="1"/>
</dbReference>
<dbReference type="InterPro" id="IPR005467">
    <property type="entry name" value="His_kinase_dom"/>
</dbReference>
<evidence type="ECO:0000259" key="13">
    <source>
        <dbReference type="PROSITE" id="PS50109"/>
    </source>
</evidence>
<evidence type="ECO:0000313" key="15">
    <source>
        <dbReference type="EMBL" id="MDG0794312.1"/>
    </source>
</evidence>
<dbReference type="SMART" id="SM00387">
    <property type="entry name" value="HATPase_c"/>
    <property type="match status" value="1"/>
</dbReference>
<dbReference type="GO" id="GO:0000155">
    <property type="term" value="F:phosphorelay sensor kinase activity"/>
    <property type="evidence" value="ECO:0007669"/>
    <property type="project" value="InterPro"/>
</dbReference>
<keyword evidence="11 12" id="KW-0472">Membrane</keyword>
<dbReference type="SUPFAM" id="SSF158472">
    <property type="entry name" value="HAMP domain-like"/>
    <property type="match status" value="1"/>
</dbReference>
<evidence type="ECO:0000256" key="6">
    <source>
        <dbReference type="ARBA" id="ARBA00022679"/>
    </source>
</evidence>
<dbReference type="Pfam" id="PF02518">
    <property type="entry name" value="HATPase_c"/>
    <property type="match status" value="1"/>
</dbReference>
<sequence>MQTFPQWLRRTGRRLREAPSRRLVNKLILLFTSIIILIVSSLTVIAYKIIERESVANSIASNRSNLKLVNQNYAKYMSELEQLSLPQIDYDPLMRAIEREGEDYASRLYLEDYLRSLFYARSDLQSIYLYLVDERKYLYVTRERYNVTVRAALDDGIPGQAWYERAMADPHNRSAQSLVLSRETGYGTAPEGVYMAYHRVLRSLKDRQARAVLSFYVNDSAKNAIMADMPKTAGEHAILLDADDTPFHVDDPGFYSAAAGDEDFVRSLHAEEDKERFNWHGPDGRYLVVENVDAQDGWRLVKPIPFSEIYRTAVEARRISIWIGLGFLAVAVGLVILTSNAITRPLKRLSKEMSRFGAGDFETVTEVRGLDEIAYLSKHFNLMARRTNELINERYKMKLTEQNAILKALEAEINPHFLYNALQAISTKALKSGNDDVADMVDALAGTLRYCISGKDIVYLNEELKHVERYMMLQKARFGSRVVMSYDIGDALLQLSIPKLSIQSLVENAIKHGVEKVQRPVTIALSVYMEEDRAVIAVRDDGPGIAPDRLREVRASFEQAWEDRSGDSIGLRNLDARLKLLFGGEAGLEIESLEAGTELRMRIPAGGRRTSCIKH</sequence>
<dbReference type="PANTHER" id="PTHR34220">
    <property type="entry name" value="SENSOR HISTIDINE KINASE YPDA"/>
    <property type="match status" value="1"/>
</dbReference>
<dbReference type="PROSITE" id="PS50109">
    <property type="entry name" value="HIS_KIN"/>
    <property type="match status" value="1"/>
</dbReference>
<keyword evidence="8 15" id="KW-0418">Kinase</keyword>
<evidence type="ECO:0000256" key="12">
    <source>
        <dbReference type="SAM" id="Phobius"/>
    </source>
</evidence>